<dbReference type="EMBL" id="CP081303">
    <property type="protein sequence ID" value="QZE14627.1"/>
    <property type="molecule type" value="Genomic_DNA"/>
</dbReference>
<dbReference type="Proteomes" id="UP000826212">
    <property type="component" value="Chromosome"/>
</dbReference>
<gene>
    <name evidence="1" type="ORF">K4L44_01790</name>
</gene>
<evidence type="ECO:0000313" key="2">
    <source>
        <dbReference type="Proteomes" id="UP000826212"/>
    </source>
</evidence>
<sequence>MKKQKSILIILLFIVTISSIFSIKKSNHSQKDMHYISVEVNKNDGGYGYQIMIDHKCYIDQPYIPAIKGRKPFSSYNDALKTGTFVANKIGIRKSPTISIKDLRDLQITL</sequence>
<proteinExistence type="predicted"/>
<organism evidence="1 2">
    <name type="scientific">Halosquirtibacter laminarini</name>
    <dbReference type="NCBI Taxonomy" id="3374600"/>
    <lineage>
        <taxon>Bacteria</taxon>
        <taxon>Pseudomonadati</taxon>
        <taxon>Bacteroidota</taxon>
        <taxon>Bacteroidia</taxon>
        <taxon>Marinilabiliales</taxon>
        <taxon>Prolixibacteraceae</taxon>
        <taxon>Halosquirtibacter</taxon>
    </lineage>
</organism>
<name>A0AC61NNC8_9BACT</name>
<accession>A0AC61NNC8</accession>
<reference evidence="1" key="1">
    <citation type="submission" date="2021-08" db="EMBL/GenBank/DDBJ databases">
        <title>Novel anaerobic bacterium isolated from sea squirt in East Sea, Republic of Korea.</title>
        <authorList>
            <person name="Nguyen T.H."/>
            <person name="Li Z."/>
            <person name="Lee Y.-J."/>
            <person name="Ko J."/>
            <person name="Kim S.-G."/>
        </authorList>
    </citation>
    <scope>NUCLEOTIDE SEQUENCE</scope>
    <source>
        <strain evidence="1">KCTC 25031</strain>
    </source>
</reference>
<protein>
    <submittedName>
        <fullName evidence="1">DUF4907 domain-containing protein</fullName>
    </submittedName>
</protein>
<keyword evidence="2" id="KW-1185">Reference proteome</keyword>
<evidence type="ECO:0000313" key="1">
    <source>
        <dbReference type="EMBL" id="QZE14627.1"/>
    </source>
</evidence>